<evidence type="ECO:0000256" key="9">
    <source>
        <dbReference type="ARBA" id="ARBA00022989"/>
    </source>
</evidence>
<keyword evidence="11 13" id="KW-0472">Membrane</keyword>
<comment type="caution">
    <text evidence="14">The sequence shown here is derived from an EMBL/GenBank/DDBJ whole genome shotgun (WGS) entry which is preliminary data.</text>
</comment>
<evidence type="ECO:0000256" key="8">
    <source>
        <dbReference type="ARBA" id="ARBA00022692"/>
    </source>
</evidence>
<evidence type="ECO:0000313" key="15">
    <source>
        <dbReference type="Proteomes" id="UP001200313"/>
    </source>
</evidence>
<evidence type="ECO:0000256" key="11">
    <source>
        <dbReference type="ARBA" id="ARBA00023136"/>
    </source>
</evidence>
<keyword evidence="6" id="KW-0050">Antiport</keyword>
<evidence type="ECO:0000256" key="7">
    <source>
        <dbReference type="ARBA" id="ARBA00022475"/>
    </source>
</evidence>
<keyword evidence="7" id="KW-1003">Cell membrane</keyword>
<feature type="transmembrane region" description="Helical" evidence="13">
    <location>
        <begin position="142"/>
        <end position="161"/>
    </location>
</feature>
<evidence type="ECO:0000313" key="14">
    <source>
        <dbReference type="EMBL" id="MCG4526576.1"/>
    </source>
</evidence>
<dbReference type="EMBL" id="JAKNJB010000007">
    <property type="protein sequence ID" value="MCG4526576.1"/>
    <property type="molecule type" value="Genomic_DNA"/>
</dbReference>
<gene>
    <name evidence="14" type="ORF">L0P79_05720</name>
</gene>
<feature type="transmembrane region" description="Helical" evidence="13">
    <location>
        <begin position="422"/>
        <end position="442"/>
    </location>
</feature>
<dbReference type="InterPro" id="IPR050222">
    <property type="entry name" value="MATE_MdtK"/>
</dbReference>
<feature type="transmembrane region" description="Helical" evidence="13">
    <location>
        <begin position="363"/>
        <end position="382"/>
    </location>
</feature>
<protein>
    <recommendedName>
        <fullName evidence="4">Probable multidrug resistance protein NorM</fullName>
    </recommendedName>
    <alternativeName>
        <fullName evidence="12">Multidrug-efflux transporter</fullName>
    </alternativeName>
</protein>
<dbReference type="InterPro" id="IPR002528">
    <property type="entry name" value="MATE_fam"/>
</dbReference>
<evidence type="ECO:0000256" key="1">
    <source>
        <dbReference type="ARBA" id="ARBA00003408"/>
    </source>
</evidence>
<name>A0ABS9M704_9FIRM</name>
<feature type="transmembrane region" description="Helical" evidence="13">
    <location>
        <begin position="100"/>
        <end position="122"/>
    </location>
</feature>
<keyword evidence="15" id="KW-1185">Reference proteome</keyword>
<evidence type="ECO:0000256" key="6">
    <source>
        <dbReference type="ARBA" id="ARBA00022449"/>
    </source>
</evidence>
<dbReference type="CDD" id="cd13138">
    <property type="entry name" value="MATE_yoeA_like"/>
    <property type="match status" value="1"/>
</dbReference>
<feature type="transmembrane region" description="Helical" evidence="13">
    <location>
        <begin position="173"/>
        <end position="193"/>
    </location>
</feature>
<dbReference type="PIRSF" id="PIRSF006603">
    <property type="entry name" value="DinF"/>
    <property type="match status" value="1"/>
</dbReference>
<evidence type="ECO:0000256" key="10">
    <source>
        <dbReference type="ARBA" id="ARBA00023065"/>
    </source>
</evidence>
<keyword evidence="5" id="KW-0813">Transport</keyword>
<organism evidence="14 15">
    <name type="scientific">Intestinimonas massiliensis</name>
    <name type="common">ex Afouda et al. 2020</name>
    <dbReference type="NCBI Taxonomy" id="1673721"/>
    <lineage>
        <taxon>Bacteria</taxon>
        <taxon>Bacillati</taxon>
        <taxon>Bacillota</taxon>
        <taxon>Clostridia</taxon>
        <taxon>Eubacteriales</taxon>
        <taxon>Intestinimonas</taxon>
    </lineage>
</organism>
<evidence type="ECO:0000256" key="13">
    <source>
        <dbReference type="SAM" id="Phobius"/>
    </source>
</evidence>
<feature type="transmembrane region" description="Helical" evidence="13">
    <location>
        <begin position="394"/>
        <end position="416"/>
    </location>
</feature>
<evidence type="ECO:0000256" key="12">
    <source>
        <dbReference type="ARBA" id="ARBA00031636"/>
    </source>
</evidence>
<sequence length="461" mass="49579">MKQRRDRTELLLREPNLYKAFLILALPVFGANFMKAFNELVDTYFIGQIANSVAAQAGVSLSWPLLNIFASFQAGFGVAGVAVVSQLLGAGERERARDNAGVLLLVSVVLGAVLNLLLYLAAPGVMALMGASGDVLACSVSYLRVRSFELTFTFIFAAFQAIRQAQGDTVTPVALSVSAVMLNIVLTAVHVRVLGLGVFGAGLATAAGNAVIVPVCLYLLFDRRQAFFLDRRHLRLQWPLFRRLTAVAAPAAASQALSSLGFLVLQAVILSYGDHVTAAFSIGNKVSNLLLMPVLAMGSVLAAYVGQNIGAGNGERARRAYLVSRNVGLLVSIAGSLLLFPLRGVLVTALTNDSATQAAAWEYMFWVLLTQPLMSLFQNYLGVFNGSGNTRFSFLMATARLWIIRLPLILLFKLFTEVGSTGIWYAMVLSNFIILIVGALLFRRVSFTPMDAVQAAAEPTS</sequence>
<keyword evidence="8 13" id="KW-0812">Transmembrane</keyword>
<dbReference type="RefSeq" id="WP_238073550.1">
    <property type="nucleotide sequence ID" value="NZ_JAKNJB010000007.1"/>
</dbReference>
<dbReference type="PANTHER" id="PTHR43298:SF2">
    <property type="entry name" value="FMN_FAD EXPORTER YEEO-RELATED"/>
    <property type="match status" value="1"/>
</dbReference>
<dbReference type="NCBIfam" id="TIGR00797">
    <property type="entry name" value="matE"/>
    <property type="match status" value="1"/>
</dbReference>
<comment type="similarity">
    <text evidence="3">Belongs to the multi antimicrobial extrusion (MATE) (TC 2.A.66.1) family.</text>
</comment>
<feature type="transmembrane region" description="Helical" evidence="13">
    <location>
        <begin position="20"/>
        <end position="37"/>
    </location>
</feature>
<feature type="transmembrane region" description="Helical" evidence="13">
    <location>
        <begin position="327"/>
        <end position="351"/>
    </location>
</feature>
<evidence type="ECO:0000256" key="5">
    <source>
        <dbReference type="ARBA" id="ARBA00022448"/>
    </source>
</evidence>
<dbReference type="Pfam" id="PF01554">
    <property type="entry name" value="MatE"/>
    <property type="match status" value="2"/>
</dbReference>
<comment type="function">
    <text evidence="1">Multidrug efflux pump.</text>
</comment>
<feature type="transmembrane region" description="Helical" evidence="13">
    <location>
        <begin position="241"/>
        <end position="269"/>
    </location>
</feature>
<proteinExistence type="inferred from homology"/>
<feature type="transmembrane region" description="Helical" evidence="13">
    <location>
        <begin position="68"/>
        <end position="88"/>
    </location>
</feature>
<comment type="subcellular location">
    <subcellularLocation>
        <location evidence="2">Cell membrane</location>
        <topology evidence="2">Multi-pass membrane protein</topology>
    </subcellularLocation>
</comment>
<dbReference type="InterPro" id="IPR048279">
    <property type="entry name" value="MdtK-like"/>
</dbReference>
<evidence type="ECO:0000256" key="2">
    <source>
        <dbReference type="ARBA" id="ARBA00004651"/>
    </source>
</evidence>
<feature type="transmembrane region" description="Helical" evidence="13">
    <location>
        <begin position="289"/>
        <end position="306"/>
    </location>
</feature>
<evidence type="ECO:0000256" key="4">
    <source>
        <dbReference type="ARBA" id="ARBA00020268"/>
    </source>
</evidence>
<keyword evidence="10" id="KW-0406">Ion transport</keyword>
<dbReference type="Proteomes" id="UP001200313">
    <property type="component" value="Unassembled WGS sequence"/>
</dbReference>
<dbReference type="PANTHER" id="PTHR43298">
    <property type="entry name" value="MULTIDRUG RESISTANCE PROTEIN NORM-RELATED"/>
    <property type="match status" value="1"/>
</dbReference>
<keyword evidence="9 13" id="KW-1133">Transmembrane helix</keyword>
<accession>A0ABS9M704</accession>
<reference evidence="14 15" key="1">
    <citation type="submission" date="2022-01" db="EMBL/GenBank/DDBJ databases">
        <title>Collection of gut derived symbiotic bacterial strains cultured from healthy donors.</title>
        <authorList>
            <person name="Lin H."/>
            <person name="Kohout C."/>
            <person name="Waligurski E."/>
            <person name="Pamer E.G."/>
        </authorList>
    </citation>
    <scope>NUCLEOTIDE SEQUENCE [LARGE SCALE GENOMIC DNA]</scope>
    <source>
        <strain evidence="14 15">DFI.3.7</strain>
    </source>
</reference>
<feature type="transmembrane region" description="Helical" evidence="13">
    <location>
        <begin position="199"/>
        <end position="221"/>
    </location>
</feature>
<evidence type="ECO:0000256" key="3">
    <source>
        <dbReference type="ARBA" id="ARBA00010199"/>
    </source>
</evidence>